<dbReference type="AlphaFoldDB" id="F8N580"/>
<evidence type="ECO:0000313" key="2">
    <source>
        <dbReference type="Proteomes" id="UP000002772"/>
    </source>
</evidence>
<dbReference type="HOGENOM" id="CLU_3375219_0_0_10"/>
<organism evidence="1 2">
    <name type="scientific">Hallella multisaccharivorax DSM 17128</name>
    <dbReference type="NCBI Taxonomy" id="688246"/>
    <lineage>
        <taxon>Bacteria</taxon>
        <taxon>Pseudomonadati</taxon>
        <taxon>Bacteroidota</taxon>
        <taxon>Bacteroidia</taxon>
        <taxon>Bacteroidales</taxon>
        <taxon>Prevotellaceae</taxon>
        <taxon>Hallella</taxon>
    </lineage>
</organism>
<dbReference type="EMBL" id="GL945016">
    <property type="protein sequence ID" value="EGN58245.1"/>
    <property type="molecule type" value="Genomic_DNA"/>
</dbReference>
<dbReference type="Proteomes" id="UP000002772">
    <property type="component" value="Unassembled WGS sequence"/>
</dbReference>
<reference evidence="2" key="1">
    <citation type="journal article" date="2011" name="Stand. Genomic Sci.">
        <title>Non-contiguous finished genome sequence of the opportunistic oral pathogen Prevotella multisaccharivorax type strain (PPPA20).</title>
        <authorList>
            <person name="Pati A."/>
            <person name="Gronow S."/>
            <person name="Lu M."/>
            <person name="Lapidus A."/>
            <person name="Nolan M."/>
            <person name="Lucas S."/>
            <person name="Hammon N."/>
            <person name="Deshpande S."/>
            <person name="Cheng J.F."/>
            <person name="Tapia R."/>
            <person name="Han C."/>
            <person name="Goodwin L."/>
            <person name="Pitluck S."/>
            <person name="Liolios K."/>
            <person name="Pagani I."/>
            <person name="Mavromatis K."/>
            <person name="Mikhailova N."/>
            <person name="Huntemann M."/>
            <person name="Chen A."/>
            <person name="Palaniappan K."/>
            <person name="Land M."/>
            <person name="Hauser L."/>
            <person name="Detter J.C."/>
            <person name="Brambilla E.M."/>
            <person name="Rohde M."/>
            <person name="Goker M."/>
            <person name="Woyke T."/>
            <person name="Bristow J."/>
            <person name="Eisen J.A."/>
            <person name="Markowitz V."/>
            <person name="Hugenholtz P."/>
            <person name="Kyrpides N.C."/>
            <person name="Klenk H.P."/>
            <person name="Ivanova N."/>
        </authorList>
    </citation>
    <scope>NUCLEOTIDE SEQUENCE [LARGE SCALE GENOMIC DNA]</scope>
    <source>
        <strain evidence="2">DSM 17128</strain>
    </source>
</reference>
<evidence type="ECO:0000313" key="1">
    <source>
        <dbReference type="EMBL" id="EGN58245.1"/>
    </source>
</evidence>
<protein>
    <submittedName>
        <fullName evidence="1">Uncharacterized protein</fullName>
    </submittedName>
</protein>
<sequence length="34" mass="3892">MHVSCSKIIYKLTYNNMNKILINNVIIAIINVSI</sequence>
<dbReference type="STRING" id="688246.Premu_0036"/>
<proteinExistence type="predicted"/>
<accession>F8N580</accession>
<name>F8N580_9BACT</name>
<keyword evidence="2" id="KW-1185">Reference proteome</keyword>
<gene>
    <name evidence="1" type="ORF">Premu_0036</name>
</gene>